<feature type="compositionally biased region" description="Basic and acidic residues" evidence="1">
    <location>
        <begin position="281"/>
        <end position="299"/>
    </location>
</feature>
<dbReference type="InterPro" id="IPR019557">
    <property type="entry name" value="AminoTfrase-like_pln_mobile"/>
</dbReference>
<dbReference type="PANTHER" id="PTHR46033">
    <property type="entry name" value="PROTEIN MAIN-LIKE 2"/>
    <property type="match status" value="1"/>
</dbReference>
<reference evidence="3 4" key="1">
    <citation type="journal article" date="2020" name="IScience">
        <title>Genome Sequencing of the Endangered Kingdonia uniflora (Circaeasteraceae, Ranunculales) Reveals Potential Mechanisms of Evolutionary Specialization.</title>
        <authorList>
            <person name="Sun Y."/>
            <person name="Deng T."/>
            <person name="Zhang A."/>
            <person name="Moore M.J."/>
            <person name="Landis J.B."/>
            <person name="Lin N."/>
            <person name="Zhang H."/>
            <person name="Zhang X."/>
            <person name="Huang J."/>
            <person name="Zhang X."/>
            <person name="Sun H."/>
            <person name="Wang H."/>
        </authorList>
    </citation>
    <scope>NUCLEOTIDE SEQUENCE [LARGE SCALE GENOMIC DNA]</scope>
    <source>
        <strain evidence="3">TB1705</strain>
        <tissue evidence="3">Leaf</tissue>
    </source>
</reference>
<dbReference type="InterPro" id="IPR044824">
    <property type="entry name" value="MAIN-like"/>
</dbReference>
<dbReference type="AlphaFoldDB" id="A0A7J7MKJ1"/>
<dbReference type="PANTHER" id="PTHR46033:SF8">
    <property type="entry name" value="PROTEIN MAINTENANCE OF MERISTEMS-LIKE"/>
    <property type="match status" value="1"/>
</dbReference>
<organism evidence="3 4">
    <name type="scientific">Kingdonia uniflora</name>
    <dbReference type="NCBI Taxonomy" id="39325"/>
    <lineage>
        <taxon>Eukaryota</taxon>
        <taxon>Viridiplantae</taxon>
        <taxon>Streptophyta</taxon>
        <taxon>Embryophyta</taxon>
        <taxon>Tracheophyta</taxon>
        <taxon>Spermatophyta</taxon>
        <taxon>Magnoliopsida</taxon>
        <taxon>Ranunculales</taxon>
        <taxon>Circaeasteraceae</taxon>
        <taxon>Kingdonia</taxon>
    </lineage>
</organism>
<evidence type="ECO:0000259" key="2">
    <source>
        <dbReference type="Pfam" id="PF10536"/>
    </source>
</evidence>
<dbReference type="Proteomes" id="UP000541444">
    <property type="component" value="Unassembled WGS sequence"/>
</dbReference>
<accession>A0A7J7MKJ1</accession>
<evidence type="ECO:0000256" key="1">
    <source>
        <dbReference type="SAM" id="MobiDB-lite"/>
    </source>
</evidence>
<gene>
    <name evidence="3" type="ORF">GIB67_019945</name>
</gene>
<evidence type="ECO:0000313" key="3">
    <source>
        <dbReference type="EMBL" id="KAF6155419.1"/>
    </source>
</evidence>
<feature type="domain" description="Aminotransferase-like plant mobile" evidence="2">
    <location>
        <begin position="162"/>
        <end position="212"/>
    </location>
</feature>
<keyword evidence="4" id="KW-1185">Reference proteome</keyword>
<dbReference type="EMBL" id="JACGCM010001428">
    <property type="protein sequence ID" value="KAF6155419.1"/>
    <property type="molecule type" value="Genomic_DNA"/>
</dbReference>
<protein>
    <recommendedName>
        <fullName evidence="2">Aminotransferase-like plant mobile domain-containing protein</fullName>
    </recommendedName>
</protein>
<sequence>MLGENVIMLGELELERCLENGNRKLVLERCSYCLILPAVRYRVETCSPNNEIGWVFFYGLGGFWVANLANQLAVVNGLGKKQGEKCNPPCHVILHLDVGHALRAPATARGWIWINFENREELQCRRSLDKVLKWYRWIILHPTLKKLVDGMGFEDFCLINAGNSDNRLIHALVERWWPFTHTFHFPCGELGFTPLDFIMLTGISFGRGRELPYDERYSKLKEVEKMFPGITSSDIRYDRIEGQNQHRLATMAQVQPISPSRGKTYFSAEHPEGSIGVSLIRPRDEQKKEENEAKDRRREERKFIKEAEIQRRREAELTRKKTFDNLHMLKVMTTDPSNLLPAQRRWMKKQIKDYSKKLKEQCPSEDDVSSDKD</sequence>
<proteinExistence type="predicted"/>
<comment type="caution">
    <text evidence="3">The sequence shown here is derived from an EMBL/GenBank/DDBJ whole genome shotgun (WGS) entry which is preliminary data.</text>
</comment>
<feature type="region of interest" description="Disordered" evidence="1">
    <location>
        <begin position="279"/>
        <end position="299"/>
    </location>
</feature>
<dbReference type="Pfam" id="PF10536">
    <property type="entry name" value="PMD"/>
    <property type="match status" value="1"/>
</dbReference>
<name>A0A7J7MKJ1_9MAGN</name>
<dbReference type="GO" id="GO:0010073">
    <property type="term" value="P:meristem maintenance"/>
    <property type="evidence" value="ECO:0007669"/>
    <property type="project" value="InterPro"/>
</dbReference>
<evidence type="ECO:0000313" key="4">
    <source>
        <dbReference type="Proteomes" id="UP000541444"/>
    </source>
</evidence>